<evidence type="ECO:0000313" key="2">
    <source>
        <dbReference type="EMBL" id="JAE11139.1"/>
    </source>
</evidence>
<name>A0A0A9FIV9_ARUDO</name>
<feature type="region of interest" description="Disordered" evidence="1">
    <location>
        <begin position="1"/>
        <end position="35"/>
    </location>
</feature>
<reference evidence="2" key="1">
    <citation type="submission" date="2014-09" db="EMBL/GenBank/DDBJ databases">
        <authorList>
            <person name="Magalhaes I.L.F."/>
            <person name="Oliveira U."/>
            <person name="Santos F.R."/>
            <person name="Vidigal T.H.D.A."/>
            <person name="Brescovit A.D."/>
            <person name="Santos A.J."/>
        </authorList>
    </citation>
    <scope>NUCLEOTIDE SEQUENCE</scope>
    <source>
        <tissue evidence="2">Shoot tissue taken approximately 20 cm above the soil surface</tissue>
    </source>
</reference>
<dbReference type="AlphaFoldDB" id="A0A0A9FIV9"/>
<reference evidence="2" key="2">
    <citation type="journal article" date="2015" name="Data Brief">
        <title>Shoot transcriptome of the giant reed, Arundo donax.</title>
        <authorList>
            <person name="Barrero R.A."/>
            <person name="Guerrero F.D."/>
            <person name="Moolhuijzen P."/>
            <person name="Goolsby J.A."/>
            <person name="Tidwell J."/>
            <person name="Bellgard S.E."/>
            <person name="Bellgard M.I."/>
        </authorList>
    </citation>
    <scope>NUCLEOTIDE SEQUENCE</scope>
    <source>
        <tissue evidence="2">Shoot tissue taken approximately 20 cm above the soil surface</tissue>
    </source>
</reference>
<sequence>MRTRGSRGRDGREEEPQWQDIFSPPSVATQTLASH</sequence>
<protein>
    <submittedName>
        <fullName evidence="2">Uncharacterized protein</fullName>
    </submittedName>
</protein>
<accession>A0A0A9FIV9</accession>
<organism evidence="2">
    <name type="scientific">Arundo donax</name>
    <name type="common">Giant reed</name>
    <name type="synonym">Donax arundinaceus</name>
    <dbReference type="NCBI Taxonomy" id="35708"/>
    <lineage>
        <taxon>Eukaryota</taxon>
        <taxon>Viridiplantae</taxon>
        <taxon>Streptophyta</taxon>
        <taxon>Embryophyta</taxon>
        <taxon>Tracheophyta</taxon>
        <taxon>Spermatophyta</taxon>
        <taxon>Magnoliopsida</taxon>
        <taxon>Liliopsida</taxon>
        <taxon>Poales</taxon>
        <taxon>Poaceae</taxon>
        <taxon>PACMAD clade</taxon>
        <taxon>Arundinoideae</taxon>
        <taxon>Arundineae</taxon>
        <taxon>Arundo</taxon>
    </lineage>
</organism>
<dbReference type="EMBL" id="GBRH01186757">
    <property type="protein sequence ID" value="JAE11139.1"/>
    <property type="molecule type" value="Transcribed_RNA"/>
</dbReference>
<evidence type="ECO:0000256" key="1">
    <source>
        <dbReference type="SAM" id="MobiDB-lite"/>
    </source>
</evidence>
<feature type="compositionally biased region" description="Polar residues" evidence="1">
    <location>
        <begin position="26"/>
        <end position="35"/>
    </location>
</feature>
<proteinExistence type="predicted"/>